<gene>
    <name evidence="2" type="ORF">BaRGS_00029174</name>
</gene>
<sequence>MSAWRGSIQSVRALAAGGEALTMHVKWDIDQGQAVRREEINELGAYSCSGSGVRQSGDGSHDRGGILEETGAGKKLG</sequence>
<evidence type="ECO:0008006" key="4">
    <source>
        <dbReference type="Google" id="ProtNLM"/>
    </source>
</evidence>
<evidence type="ECO:0000313" key="2">
    <source>
        <dbReference type="EMBL" id="KAK7479625.1"/>
    </source>
</evidence>
<comment type="caution">
    <text evidence="2">The sequence shown here is derived from an EMBL/GenBank/DDBJ whole genome shotgun (WGS) entry which is preliminary data.</text>
</comment>
<proteinExistence type="predicted"/>
<feature type="compositionally biased region" description="Polar residues" evidence="1">
    <location>
        <begin position="48"/>
        <end position="58"/>
    </location>
</feature>
<keyword evidence="3" id="KW-1185">Reference proteome</keyword>
<dbReference type="Proteomes" id="UP001519460">
    <property type="component" value="Unassembled WGS sequence"/>
</dbReference>
<evidence type="ECO:0000256" key="1">
    <source>
        <dbReference type="SAM" id="MobiDB-lite"/>
    </source>
</evidence>
<name>A0ABD0JY43_9CAEN</name>
<dbReference type="AlphaFoldDB" id="A0ABD0JY43"/>
<dbReference type="EMBL" id="JACVVK020000299">
    <property type="protein sequence ID" value="KAK7479625.1"/>
    <property type="molecule type" value="Genomic_DNA"/>
</dbReference>
<feature type="region of interest" description="Disordered" evidence="1">
    <location>
        <begin position="47"/>
        <end position="77"/>
    </location>
</feature>
<organism evidence="2 3">
    <name type="scientific">Batillaria attramentaria</name>
    <dbReference type="NCBI Taxonomy" id="370345"/>
    <lineage>
        <taxon>Eukaryota</taxon>
        <taxon>Metazoa</taxon>
        <taxon>Spiralia</taxon>
        <taxon>Lophotrochozoa</taxon>
        <taxon>Mollusca</taxon>
        <taxon>Gastropoda</taxon>
        <taxon>Caenogastropoda</taxon>
        <taxon>Sorbeoconcha</taxon>
        <taxon>Cerithioidea</taxon>
        <taxon>Batillariidae</taxon>
        <taxon>Batillaria</taxon>
    </lineage>
</organism>
<protein>
    <recommendedName>
        <fullName evidence="4">Ig-like domain-containing protein</fullName>
    </recommendedName>
</protein>
<evidence type="ECO:0000313" key="3">
    <source>
        <dbReference type="Proteomes" id="UP001519460"/>
    </source>
</evidence>
<reference evidence="2 3" key="1">
    <citation type="journal article" date="2023" name="Sci. Data">
        <title>Genome assembly of the Korean intertidal mud-creeper Batillaria attramentaria.</title>
        <authorList>
            <person name="Patra A.K."/>
            <person name="Ho P.T."/>
            <person name="Jun S."/>
            <person name="Lee S.J."/>
            <person name="Kim Y."/>
            <person name="Won Y.J."/>
        </authorList>
    </citation>
    <scope>NUCLEOTIDE SEQUENCE [LARGE SCALE GENOMIC DNA]</scope>
    <source>
        <strain evidence="2">Wonlab-2016</strain>
    </source>
</reference>
<accession>A0ABD0JY43</accession>